<proteinExistence type="inferred from homology"/>
<dbReference type="InterPro" id="IPR002937">
    <property type="entry name" value="Amino_oxidase"/>
</dbReference>
<dbReference type="InterPro" id="IPR050281">
    <property type="entry name" value="Flavin_monoamine_oxidase"/>
</dbReference>
<organism evidence="8 9">
    <name type="scientific">Ancylobacter crimeensis</name>
    <dbReference type="NCBI Taxonomy" id="2579147"/>
    <lineage>
        <taxon>Bacteria</taxon>
        <taxon>Pseudomonadati</taxon>
        <taxon>Pseudomonadota</taxon>
        <taxon>Alphaproteobacteria</taxon>
        <taxon>Hyphomicrobiales</taxon>
        <taxon>Xanthobacteraceae</taxon>
        <taxon>Ancylobacter</taxon>
    </lineage>
</organism>
<dbReference type="EC" id="1.13.12.3" evidence="3"/>
<dbReference type="Pfam" id="PF13450">
    <property type="entry name" value="NAD_binding_8"/>
    <property type="match status" value="1"/>
</dbReference>
<dbReference type="Proteomes" id="UP001203284">
    <property type="component" value="Unassembled WGS sequence"/>
</dbReference>
<evidence type="ECO:0000313" key="9">
    <source>
        <dbReference type="Proteomes" id="UP001203284"/>
    </source>
</evidence>
<evidence type="ECO:0000256" key="6">
    <source>
        <dbReference type="ARBA" id="ARBA00047321"/>
    </source>
</evidence>
<name>A0ABT0D5Z3_9HYPH</name>
<sequence>MSDVFDIVIIGAGAAGIGAAMRLVREGFTPLMIEALPRIGGRAWTSEAAGQPLDLGCGWLHSGDRNPWTRIAEARGFTVDRRPTAWDRQYRDLGFSAAEQEEAHAAFDAWSEQIATQPPASDCASDLLPPSGPWNAYLQALSGYISGDELERISARDYAAYDTASTYMNWRLPAGYGTLVADCLPRETNLRPGITVEAIGLHGPGVTLETTAGTLRTRQAILTVSTHVLAGSGLRLPPALDPWRDAAGRLPLGTNEKLFFHITEDGAFAPESHVLGNPRDPATGAYYIRPLGRPVIECFLGGAGARAVQERGRDAAIAHAVDELAALFGEDIRRQLRPLIASDWAGTASIGGGYSHALPGHAAARLALARPFEDRLFFAGEATHPTDFSTAHGAYESGVRTAEEVIASGTRAMPRPT</sequence>
<dbReference type="InterPro" id="IPR036188">
    <property type="entry name" value="FAD/NAD-bd_sf"/>
</dbReference>
<dbReference type="EMBL" id="JALKCH010000001">
    <property type="protein sequence ID" value="MCK0195365.1"/>
    <property type="molecule type" value="Genomic_DNA"/>
</dbReference>
<evidence type="ECO:0000256" key="5">
    <source>
        <dbReference type="ARBA" id="ARBA00023070"/>
    </source>
</evidence>
<dbReference type="Pfam" id="PF01593">
    <property type="entry name" value="Amino_oxidase"/>
    <property type="match status" value="1"/>
</dbReference>
<accession>A0ABT0D5Z3</accession>
<comment type="similarity">
    <text evidence="2">Belongs to the tryptophan 2-monooxygenase family.</text>
</comment>
<feature type="domain" description="Amine oxidase" evidence="7">
    <location>
        <begin position="99"/>
        <end position="406"/>
    </location>
</feature>
<dbReference type="Gene3D" id="3.50.50.60">
    <property type="entry name" value="FAD/NAD(P)-binding domain"/>
    <property type="match status" value="1"/>
</dbReference>
<evidence type="ECO:0000256" key="3">
    <source>
        <dbReference type="ARBA" id="ARBA00012535"/>
    </source>
</evidence>
<comment type="caution">
    <text evidence="8">The sequence shown here is derived from an EMBL/GenBank/DDBJ whole genome shotgun (WGS) entry which is preliminary data.</text>
</comment>
<comment type="pathway">
    <text evidence="1">Plant hormone metabolism; auxin biosynthesis.</text>
</comment>
<evidence type="ECO:0000256" key="4">
    <source>
        <dbReference type="ARBA" id="ARBA00017871"/>
    </source>
</evidence>
<dbReference type="SUPFAM" id="SSF51905">
    <property type="entry name" value="FAD/NAD(P)-binding domain"/>
    <property type="match status" value="1"/>
</dbReference>
<protein>
    <recommendedName>
        <fullName evidence="4">Tryptophan 2-monooxygenase</fullName>
        <ecNumber evidence="3">1.13.12.3</ecNumber>
    </recommendedName>
</protein>
<dbReference type="SUPFAM" id="SSF54373">
    <property type="entry name" value="FAD-linked reductases, C-terminal domain"/>
    <property type="match status" value="1"/>
</dbReference>
<gene>
    <name evidence="8" type="ORF">MWN34_00405</name>
</gene>
<evidence type="ECO:0000313" key="8">
    <source>
        <dbReference type="EMBL" id="MCK0195365.1"/>
    </source>
</evidence>
<keyword evidence="9" id="KW-1185">Reference proteome</keyword>
<dbReference type="PRINTS" id="PR00420">
    <property type="entry name" value="RNGMNOXGNASE"/>
</dbReference>
<keyword evidence="5" id="KW-0073">Auxin biosynthesis</keyword>
<comment type="catalytic activity">
    <reaction evidence="6">
        <text>L-tryptophan + O2 = indole-3-acetamide + CO2 + H2O</text>
        <dbReference type="Rhea" id="RHEA:16165"/>
        <dbReference type="ChEBI" id="CHEBI:15377"/>
        <dbReference type="ChEBI" id="CHEBI:15379"/>
        <dbReference type="ChEBI" id="CHEBI:16031"/>
        <dbReference type="ChEBI" id="CHEBI:16526"/>
        <dbReference type="ChEBI" id="CHEBI:57912"/>
        <dbReference type="EC" id="1.13.12.3"/>
    </reaction>
</comment>
<dbReference type="PANTHER" id="PTHR10742:SF410">
    <property type="entry name" value="LYSINE-SPECIFIC HISTONE DEMETHYLASE 2"/>
    <property type="match status" value="1"/>
</dbReference>
<dbReference type="RefSeq" id="WP_247025654.1">
    <property type="nucleotide sequence ID" value="NZ_JALKCH010000001.1"/>
</dbReference>
<evidence type="ECO:0000256" key="1">
    <source>
        <dbReference type="ARBA" id="ARBA00004814"/>
    </source>
</evidence>
<reference evidence="8 9" key="1">
    <citation type="submission" date="2022-04" db="EMBL/GenBank/DDBJ databases">
        <authorList>
            <person name="Grouzdev D.S."/>
            <person name="Pantiukh K.S."/>
            <person name="Krutkina M.S."/>
        </authorList>
    </citation>
    <scope>NUCLEOTIDE SEQUENCE [LARGE SCALE GENOMIC DNA]</scope>
    <source>
        <strain evidence="8 9">6x-1</strain>
    </source>
</reference>
<dbReference type="PANTHER" id="PTHR10742">
    <property type="entry name" value="FLAVIN MONOAMINE OXIDASE"/>
    <property type="match status" value="1"/>
</dbReference>
<evidence type="ECO:0000259" key="7">
    <source>
        <dbReference type="Pfam" id="PF01593"/>
    </source>
</evidence>
<evidence type="ECO:0000256" key="2">
    <source>
        <dbReference type="ARBA" id="ARBA00005833"/>
    </source>
</evidence>